<dbReference type="RefSeq" id="WP_075073543.1">
    <property type="nucleotide sequence ID" value="NZ_DF967972.1"/>
</dbReference>
<feature type="compositionally biased region" description="Polar residues" evidence="8">
    <location>
        <begin position="1"/>
        <end position="14"/>
    </location>
</feature>
<keyword evidence="3 11" id="KW-0132">Cell division</keyword>
<organism evidence="11">
    <name type="scientific">Longilinea arvoryzae</name>
    <dbReference type="NCBI Taxonomy" id="360412"/>
    <lineage>
        <taxon>Bacteria</taxon>
        <taxon>Bacillati</taxon>
        <taxon>Chloroflexota</taxon>
        <taxon>Anaerolineae</taxon>
        <taxon>Anaerolineales</taxon>
        <taxon>Anaerolineaceae</taxon>
        <taxon>Longilinea</taxon>
    </lineage>
</organism>
<dbReference type="GO" id="GO:0005886">
    <property type="term" value="C:plasma membrane"/>
    <property type="evidence" value="ECO:0007669"/>
    <property type="project" value="TreeGrafter"/>
</dbReference>
<feature type="transmembrane region" description="Helical" evidence="9">
    <location>
        <begin position="94"/>
        <end position="113"/>
    </location>
</feature>
<evidence type="ECO:0000256" key="9">
    <source>
        <dbReference type="SAM" id="Phobius"/>
    </source>
</evidence>
<name>A0A0S7B9S7_9CHLR</name>
<accession>A0A0S7B9S7</accession>
<evidence type="ECO:0000313" key="12">
    <source>
        <dbReference type="Proteomes" id="UP000055060"/>
    </source>
</evidence>
<protein>
    <submittedName>
        <fullName evidence="11">Cell division septal protein</fullName>
    </submittedName>
</protein>
<gene>
    <name evidence="11" type="ORF">LARV_02037</name>
</gene>
<dbReference type="PROSITE" id="PS51779">
    <property type="entry name" value="POTRA"/>
    <property type="match status" value="1"/>
</dbReference>
<proteinExistence type="predicted"/>
<dbReference type="InterPro" id="IPR034746">
    <property type="entry name" value="POTRA"/>
</dbReference>
<keyword evidence="7" id="KW-0131">Cell cycle</keyword>
<dbReference type="OrthoDB" id="160838at2"/>
<sequence>MSPISAATHSNSHADQVRQRRTQQEQTRMSQINQRTHTPVKSQPVMTRGSAAAVKTSRPVRQNAKSNVRRQYYYSLDASGVEVRLPSIPLVNPGWRMVSGMLVVILLIGIFLMSSSSMFEVSSLNITGLQRLNVTDVETALKLTGTAALDLHPDEIKAQVTALFPELTDVQVHVGLPAKVEISVRERQPIVAWQMPEQTVWVDPEGVVIPVRGEAAGLITLQADGLPELVAPSAAEDSSAASAESTAASMLASLKAPVTTVEGSRMDLNLLAATLNLSTRVPEGTVLAYSTTDGLGWQDTRGWKVYIGNDLGNLETKLTEYEAIVQQLTERGITPVMISVEHLSAPFFRTE</sequence>
<reference evidence="11" key="1">
    <citation type="submission" date="2015-07" db="EMBL/GenBank/DDBJ databases">
        <title>Draft Genome Sequences of Anaerolinea thermolimosa IMO-1, Bellilinea caldifistulae GOMI-1, Leptolinea tardivitalis YMTK-2, Levilinea saccharolytica KIBI-1,Longilinea arvoryzae KOME-1, Previously Described as Members of the Anaerolineaceae (Chloroflexi).</title>
        <authorList>
            <person name="Sekiguchi Y."/>
            <person name="Ohashi A."/>
            <person name="Matsuura N."/>
            <person name="Tourlousse M.D."/>
        </authorList>
    </citation>
    <scope>NUCLEOTIDE SEQUENCE [LARGE SCALE GENOMIC DNA]</scope>
    <source>
        <strain evidence="11">KOME-1</strain>
    </source>
</reference>
<evidence type="ECO:0000256" key="7">
    <source>
        <dbReference type="ARBA" id="ARBA00023306"/>
    </source>
</evidence>
<evidence type="ECO:0000256" key="5">
    <source>
        <dbReference type="ARBA" id="ARBA00022989"/>
    </source>
</evidence>
<dbReference type="EMBL" id="DF967972">
    <property type="protein sequence ID" value="GAP14271.1"/>
    <property type="molecule type" value="Genomic_DNA"/>
</dbReference>
<comment type="subcellular location">
    <subcellularLocation>
        <location evidence="1">Membrane</location>
    </subcellularLocation>
</comment>
<evidence type="ECO:0000256" key="6">
    <source>
        <dbReference type="ARBA" id="ARBA00023136"/>
    </source>
</evidence>
<evidence type="ECO:0000256" key="4">
    <source>
        <dbReference type="ARBA" id="ARBA00022692"/>
    </source>
</evidence>
<dbReference type="AlphaFoldDB" id="A0A0S7B9S7"/>
<dbReference type="PANTHER" id="PTHR37820">
    <property type="entry name" value="CELL DIVISION PROTEIN DIVIB"/>
    <property type="match status" value="1"/>
</dbReference>
<dbReference type="Proteomes" id="UP000055060">
    <property type="component" value="Unassembled WGS sequence"/>
</dbReference>
<feature type="domain" description="POTRA" evidence="10">
    <location>
        <begin position="119"/>
        <end position="187"/>
    </location>
</feature>
<dbReference type="InterPro" id="IPR050487">
    <property type="entry name" value="FtsQ_DivIB"/>
</dbReference>
<evidence type="ECO:0000256" key="2">
    <source>
        <dbReference type="ARBA" id="ARBA00022475"/>
    </source>
</evidence>
<dbReference type="STRING" id="360412.LARV_02037"/>
<dbReference type="GO" id="GO:0051301">
    <property type="term" value="P:cell division"/>
    <property type="evidence" value="ECO:0007669"/>
    <property type="project" value="UniProtKB-KW"/>
</dbReference>
<keyword evidence="6 9" id="KW-0472">Membrane</keyword>
<keyword evidence="2" id="KW-1003">Cell membrane</keyword>
<feature type="compositionally biased region" description="Polar residues" evidence="8">
    <location>
        <begin position="29"/>
        <end position="45"/>
    </location>
</feature>
<keyword evidence="5 9" id="KW-1133">Transmembrane helix</keyword>
<evidence type="ECO:0000256" key="1">
    <source>
        <dbReference type="ARBA" id="ARBA00004370"/>
    </source>
</evidence>
<dbReference type="Pfam" id="PF08478">
    <property type="entry name" value="POTRA_1"/>
    <property type="match status" value="1"/>
</dbReference>
<evidence type="ECO:0000256" key="3">
    <source>
        <dbReference type="ARBA" id="ARBA00022618"/>
    </source>
</evidence>
<keyword evidence="4 9" id="KW-0812">Transmembrane</keyword>
<evidence type="ECO:0000259" key="10">
    <source>
        <dbReference type="PROSITE" id="PS51779"/>
    </source>
</evidence>
<keyword evidence="12" id="KW-1185">Reference proteome</keyword>
<feature type="region of interest" description="Disordered" evidence="8">
    <location>
        <begin position="1"/>
        <end position="61"/>
    </location>
</feature>
<dbReference type="InterPro" id="IPR013685">
    <property type="entry name" value="POTRA_FtsQ_type"/>
</dbReference>
<dbReference type="PANTHER" id="PTHR37820:SF1">
    <property type="entry name" value="CELL DIVISION PROTEIN FTSQ"/>
    <property type="match status" value="1"/>
</dbReference>
<evidence type="ECO:0000313" key="11">
    <source>
        <dbReference type="EMBL" id="GAP14271.1"/>
    </source>
</evidence>
<evidence type="ECO:0000256" key="8">
    <source>
        <dbReference type="SAM" id="MobiDB-lite"/>
    </source>
</evidence>